<keyword evidence="4" id="KW-0812">Transmembrane</keyword>
<name>A0A2W2AYQ6_9BACT</name>
<feature type="transmembrane region" description="Helical" evidence="4">
    <location>
        <begin position="75"/>
        <end position="98"/>
    </location>
</feature>
<evidence type="ECO:0000259" key="5">
    <source>
        <dbReference type="SMART" id="SM00563"/>
    </source>
</evidence>
<evidence type="ECO:0000256" key="1">
    <source>
        <dbReference type="ARBA" id="ARBA00005189"/>
    </source>
</evidence>
<dbReference type="GO" id="GO:0003841">
    <property type="term" value="F:1-acylglycerol-3-phosphate O-acyltransferase activity"/>
    <property type="evidence" value="ECO:0007669"/>
    <property type="project" value="TreeGrafter"/>
</dbReference>
<evidence type="ECO:0000313" key="7">
    <source>
        <dbReference type="Proteomes" id="UP000248745"/>
    </source>
</evidence>
<keyword evidence="3 6" id="KW-0012">Acyltransferase</keyword>
<dbReference type="CDD" id="cd07989">
    <property type="entry name" value="LPLAT_AGPAT-like"/>
    <property type="match status" value="1"/>
</dbReference>
<keyword evidence="2 6" id="KW-0808">Transferase</keyword>
<dbReference type="Pfam" id="PF01553">
    <property type="entry name" value="Acyltransferase"/>
    <property type="match status" value="1"/>
</dbReference>
<dbReference type="InterPro" id="IPR002123">
    <property type="entry name" value="Plipid/glycerol_acylTrfase"/>
</dbReference>
<dbReference type="PANTHER" id="PTHR10434:SF11">
    <property type="entry name" value="1-ACYL-SN-GLYCEROL-3-PHOSPHATE ACYLTRANSFERASE"/>
    <property type="match status" value="1"/>
</dbReference>
<feature type="transmembrane region" description="Helical" evidence="4">
    <location>
        <begin position="44"/>
        <end position="63"/>
    </location>
</feature>
<feature type="transmembrane region" description="Helical" evidence="4">
    <location>
        <begin position="12"/>
        <end position="32"/>
    </location>
</feature>
<proteinExistence type="predicted"/>
<keyword evidence="4" id="KW-1133">Transmembrane helix</keyword>
<dbReference type="EMBL" id="QKTW01000015">
    <property type="protein sequence ID" value="PZF73144.1"/>
    <property type="molecule type" value="Genomic_DNA"/>
</dbReference>
<dbReference type="RefSeq" id="WP_110998721.1">
    <property type="nucleotide sequence ID" value="NZ_QKTW01000015.1"/>
</dbReference>
<evidence type="ECO:0000256" key="2">
    <source>
        <dbReference type="ARBA" id="ARBA00022679"/>
    </source>
</evidence>
<keyword evidence="4" id="KW-0472">Membrane</keyword>
<organism evidence="6 7">
    <name type="scientific">Taibaiella soli</name>
    <dbReference type="NCBI Taxonomy" id="1649169"/>
    <lineage>
        <taxon>Bacteria</taxon>
        <taxon>Pseudomonadati</taxon>
        <taxon>Bacteroidota</taxon>
        <taxon>Chitinophagia</taxon>
        <taxon>Chitinophagales</taxon>
        <taxon>Chitinophagaceae</taxon>
        <taxon>Taibaiella</taxon>
    </lineage>
</organism>
<evidence type="ECO:0000256" key="4">
    <source>
        <dbReference type="SAM" id="Phobius"/>
    </source>
</evidence>
<feature type="domain" description="Phospholipid/glycerol acyltransferase" evidence="5">
    <location>
        <begin position="75"/>
        <end position="189"/>
    </location>
</feature>
<accession>A0A2W2AYQ6</accession>
<reference evidence="6 7" key="1">
    <citation type="submission" date="2018-06" db="EMBL/GenBank/DDBJ databases">
        <title>Mucibacter soli gen. nov., sp. nov., a new member of the family Chitinophagaceae producing mucin.</title>
        <authorList>
            <person name="Kim M.-K."/>
            <person name="Park S."/>
            <person name="Kim T.-S."/>
            <person name="Joung Y."/>
            <person name="Han J.-H."/>
            <person name="Kim S.B."/>
        </authorList>
    </citation>
    <scope>NUCLEOTIDE SEQUENCE [LARGE SCALE GENOMIC DNA]</scope>
    <source>
        <strain evidence="6 7">R1-15</strain>
    </source>
</reference>
<dbReference type="PANTHER" id="PTHR10434">
    <property type="entry name" value="1-ACYL-SN-GLYCEROL-3-PHOSPHATE ACYLTRANSFERASE"/>
    <property type="match status" value="1"/>
</dbReference>
<evidence type="ECO:0000256" key="3">
    <source>
        <dbReference type="ARBA" id="ARBA00023315"/>
    </source>
</evidence>
<keyword evidence="7" id="KW-1185">Reference proteome</keyword>
<comment type="pathway">
    <text evidence="1">Lipid metabolism.</text>
</comment>
<sequence length="244" mass="28220">MIRKIVQPFYTIWALSTFVMSVLLAFPLFALIAIGNNSKARKAIWWIIRNWAKLWLVMIGMPMRRSKKRPPAGKYVVIANHISYIDAIVIFPAVPGYFRALGKKEFSKIPVVGFIYKQIVLMVDRSSAYSRAKSMRLMWRALKRECSVLIFPEGTFNETEEPLKDFYDGAFRLAINAQTSLLPILLPDTVDRWHYSAWWKLWPGKNRVVYMDPISVDGYTHADIPVLKEHLKQLMAAELVRLKG</sequence>
<dbReference type="SMART" id="SM00563">
    <property type="entry name" value="PlsC"/>
    <property type="match status" value="1"/>
</dbReference>
<protein>
    <submittedName>
        <fullName evidence="6">1-acyl-sn-glycerol-3-phosphate acyltransferase</fullName>
    </submittedName>
</protein>
<evidence type="ECO:0000313" key="6">
    <source>
        <dbReference type="EMBL" id="PZF73144.1"/>
    </source>
</evidence>
<dbReference type="Proteomes" id="UP000248745">
    <property type="component" value="Unassembled WGS sequence"/>
</dbReference>
<dbReference type="GO" id="GO:0006654">
    <property type="term" value="P:phosphatidic acid biosynthetic process"/>
    <property type="evidence" value="ECO:0007669"/>
    <property type="project" value="TreeGrafter"/>
</dbReference>
<dbReference type="AlphaFoldDB" id="A0A2W2AYQ6"/>
<comment type="caution">
    <text evidence="6">The sequence shown here is derived from an EMBL/GenBank/DDBJ whole genome shotgun (WGS) entry which is preliminary data.</text>
</comment>
<dbReference type="SUPFAM" id="SSF69593">
    <property type="entry name" value="Glycerol-3-phosphate (1)-acyltransferase"/>
    <property type="match status" value="1"/>
</dbReference>
<gene>
    <name evidence="6" type="ORF">DN068_09740</name>
</gene>
<dbReference type="OrthoDB" id="9803035at2"/>